<dbReference type="EMBL" id="NAEW01000015">
    <property type="protein sequence ID" value="OQM39949.1"/>
    <property type="molecule type" value="Genomic_DNA"/>
</dbReference>
<feature type="region of interest" description="Disordered" evidence="1">
    <location>
        <begin position="60"/>
        <end position="80"/>
    </location>
</feature>
<protein>
    <submittedName>
        <fullName evidence="2">Uncharacterized protein</fullName>
    </submittedName>
</protein>
<name>A0A1V8NU64_CITBR</name>
<comment type="caution">
    <text evidence="2">The sequence shown here is derived from an EMBL/GenBank/DDBJ whole genome shotgun (WGS) entry which is preliminary data.</text>
</comment>
<evidence type="ECO:0000256" key="1">
    <source>
        <dbReference type="SAM" id="MobiDB-lite"/>
    </source>
</evidence>
<gene>
    <name evidence="2" type="ORF">BZK42_22105</name>
</gene>
<evidence type="ECO:0000313" key="2">
    <source>
        <dbReference type="EMBL" id="OQM39949.1"/>
    </source>
</evidence>
<organism evidence="2">
    <name type="scientific">Citrobacter braakii</name>
    <dbReference type="NCBI Taxonomy" id="57706"/>
    <lineage>
        <taxon>Bacteria</taxon>
        <taxon>Pseudomonadati</taxon>
        <taxon>Pseudomonadota</taxon>
        <taxon>Gammaproteobacteria</taxon>
        <taxon>Enterobacterales</taxon>
        <taxon>Enterobacteriaceae</taxon>
        <taxon>Citrobacter</taxon>
        <taxon>Citrobacter freundii complex</taxon>
    </lineage>
</organism>
<dbReference type="AlphaFoldDB" id="A0A1V8NU64"/>
<reference evidence="2" key="1">
    <citation type="submission" date="2017-03" db="EMBL/GenBank/DDBJ databases">
        <authorList>
            <person name="Afonso C.L."/>
            <person name="Miller P.J."/>
            <person name="Scott M.A."/>
            <person name="Spackman E."/>
            <person name="Goraichik I."/>
            <person name="Dimitrov K.M."/>
            <person name="Suarez D.L."/>
            <person name="Swayne D.E."/>
        </authorList>
    </citation>
    <scope>NUCLEOTIDE SEQUENCE [LARGE SCALE GENOMIC DNA]</scope>
    <source>
        <strain evidence="2">ATCC 51113</strain>
    </source>
</reference>
<accession>A0A1V8NU64</accession>
<proteinExistence type="predicted"/>
<dbReference type="Proteomes" id="UP000192573">
    <property type="component" value="Unassembled WGS sequence"/>
</dbReference>
<sequence>MEKHGHLSLNPVLRDQLMKINASSIDRLLKEAHTAAGKNATGRLTASAKVSQSGCSLSMNGIHQGLSLPSPGQLAKQHGQ</sequence>